<evidence type="ECO:0000256" key="1">
    <source>
        <dbReference type="SAM" id="MobiDB-lite"/>
    </source>
</evidence>
<sequence length="611" mass="68142">MLITKQLKSRQNDFCAFDISSGGAFVPGITGISFSQTEPTQGHYSGSSWDNTSDQYLQQDSTVQSHKPHGFENFTPLALAQMARSGRNPRRGSNIFSDSPATPTESVSMSRFNSQDSIGAISQRSTNYYDHNRSTSLYPNISQMSFRMSSASSDITGRSHSPASSAFYPATQTMDFQAMDNYSYQNGDDLSVDYPLYADSAISMSNGAADGLLTEDQSYGLYQTSPEDITFTTSLENGHGSLADPNSILRDSVIYNPQNSNETSITWDNQTFMESRKSSPALEEWAMVPQLTRTTNSPLDYSPILEGKSPRYAQDLPEMMDLPPYDAASSKSSRKSVGVRNPKVDVDGHEEPVQVIRRTSGEIDNSARDHPLYHNATAGPDGLYHCPWEGDASCQHRPEKLKCNYDKYVDSHLKPYRCKMSTCENLSFSSTACLLRHEREAHAMHGHGDKPYLCTYEGCERGQAGNGFPRHWNLRDHMKRVHNDPGTSSRSDPDSKSQSSTGTHKGSRKRKTETSDTRLHKAGQVKKVQAPRQVSPRVQPRPASSPESSLIDRYRQTEQRLLETVKQLHDPKNASNMRFLRDATECIKLMAQTTQRIHGSSSPRRFSEQSG</sequence>
<proteinExistence type="predicted"/>
<dbReference type="SMART" id="SM00355">
    <property type="entry name" value="ZnF_C2H2"/>
    <property type="match status" value="2"/>
</dbReference>
<accession>A0A3E2HMH5</accession>
<gene>
    <name evidence="3" type="ORF">B7463_g1735</name>
</gene>
<feature type="compositionally biased region" description="Polar residues" evidence="1">
    <location>
        <begin position="94"/>
        <end position="113"/>
    </location>
</feature>
<dbReference type="Gene3D" id="3.30.160.60">
    <property type="entry name" value="Classic Zinc Finger"/>
    <property type="match status" value="1"/>
</dbReference>
<organism evidence="3 4">
    <name type="scientific">Scytalidium lignicola</name>
    <name type="common">Hyphomycete</name>
    <dbReference type="NCBI Taxonomy" id="5539"/>
    <lineage>
        <taxon>Eukaryota</taxon>
        <taxon>Fungi</taxon>
        <taxon>Dikarya</taxon>
        <taxon>Ascomycota</taxon>
        <taxon>Pezizomycotina</taxon>
        <taxon>Leotiomycetes</taxon>
        <taxon>Leotiomycetes incertae sedis</taxon>
        <taxon>Scytalidium</taxon>
    </lineage>
</organism>
<name>A0A3E2HMH5_SCYLI</name>
<reference evidence="3 4" key="1">
    <citation type="submission" date="2018-05" db="EMBL/GenBank/DDBJ databases">
        <title>Draft genome sequence of Scytalidium lignicola DSM 105466, a ubiquitous saprotrophic fungus.</title>
        <authorList>
            <person name="Buettner E."/>
            <person name="Gebauer A.M."/>
            <person name="Hofrichter M."/>
            <person name="Liers C."/>
            <person name="Kellner H."/>
        </authorList>
    </citation>
    <scope>NUCLEOTIDE SEQUENCE [LARGE SCALE GENOMIC DNA]</scope>
    <source>
        <strain evidence="3 4">DSM 105466</strain>
    </source>
</reference>
<feature type="domain" description="C2H2-type" evidence="2">
    <location>
        <begin position="452"/>
        <end position="482"/>
    </location>
</feature>
<feature type="compositionally biased region" description="Low complexity" evidence="1">
    <location>
        <begin position="528"/>
        <end position="542"/>
    </location>
</feature>
<keyword evidence="4" id="KW-1185">Reference proteome</keyword>
<dbReference type="Proteomes" id="UP000258309">
    <property type="component" value="Unassembled WGS sequence"/>
</dbReference>
<feature type="domain" description="C2H2-type" evidence="2">
    <location>
        <begin position="416"/>
        <end position="442"/>
    </location>
</feature>
<protein>
    <recommendedName>
        <fullName evidence="2">C2H2-type domain-containing protein</fullName>
    </recommendedName>
</protein>
<dbReference type="InterPro" id="IPR013087">
    <property type="entry name" value="Znf_C2H2_type"/>
</dbReference>
<dbReference type="Pfam" id="PF26177">
    <property type="entry name" value="zf_C2H2_17_1st"/>
    <property type="match status" value="1"/>
</dbReference>
<feature type="compositionally biased region" description="Low complexity" evidence="1">
    <location>
        <begin position="327"/>
        <end position="340"/>
    </location>
</feature>
<dbReference type="Pfam" id="PF26176">
    <property type="entry name" value="zf_C2H2_17_2"/>
    <property type="match status" value="1"/>
</dbReference>
<feature type="non-terminal residue" evidence="3">
    <location>
        <position position="1"/>
    </location>
</feature>
<dbReference type="STRING" id="5539.A0A3E2HMH5"/>
<feature type="region of interest" description="Disordered" evidence="1">
    <location>
        <begin position="479"/>
        <end position="552"/>
    </location>
</feature>
<dbReference type="InterPro" id="IPR059009">
    <property type="entry name" value="Znf_C2H2_17_1st"/>
</dbReference>
<evidence type="ECO:0000259" key="2">
    <source>
        <dbReference type="SMART" id="SM00355"/>
    </source>
</evidence>
<evidence type="ECO:0000313" key="3">
    <source>
        <dbReference type="EMBL" id="RFU34599.1"/>
    </source>
</evidence>
<feature type="region of interest" description="Disordered" evidence="1">
    <location>
        <begin position="326"/>
        <end position="345"/>
    </location>
</feature>
<dbReference type="EMBL" id="NCSJ02000018">
    <property type="protein sequence ID" value="RFU34599.1"/>
    <property type="molecule type" value="Genomic_DNA"/>
</dbReference>
<feature type="non-terminal residue" evidence="3">
    <location>
        <position position="611"/>
    </location>
</feature>
<feature type="region of interest" description="Disordered" evidence="1">
    <location>
        <begin position="83"/>
        <end position="113"/>
    </location>
</feature>
<dbReference type="AlphaFoldDB" id="A0A3E2HMH5"/>
<comment type="caution">
    <text evidence="3">The sequence shown here is derived from an EMBL/GenBank/DDBJ whole genome shotgun (WGS) entry which is preliminary data.</text>
</comment>
<dbReference type="InterPro" id="IPR059095">
    <property type="entry name" value="Znf_C2H2_17_2nd"/>
</dbReference>
<dbReference type="OMA" id="HHLYHNV"/>
<dbReference type="OrthoDB" id="5062908at2759"/>
<evidence type="ECO:0000313" key="4">
    <source>
        <dbReference type="Proteomes" id="UP000258309"/>
    </source>
</evidence>